<feature type="active site" description="Nucleophile" evidence="6">
    <location>
        <position position="95"/>
    </location>
</feature>
<comment type="similarity">
    <text evidence="1 6 8">Belongs to the peptidase S14 family.</text>
</comment>
<comment type="subunit">
    <text evidence="6">Fourteen ClpP subunits assemble into 2 heptameric rings which stack back to back to give a disk-like structure with a central cavity, resembling the structure of eukaryotic proteasomes.</text>
</comment>
<evidence type="ECO:0000256" key="5">
    <source>
        <dbReference type="ARBA" id="ARBA00022825"/>
    </source>
</evidence>
<dbReference type="EC" id="3.4.21.92" evidence="6"/>
<dbReference type="Pfam" id="PF00574">
    <property type="entry name" value="CLP_protease"/>
    <property type="match status" value="1"/>
</dbReference>
<dbReference type="PRINTS" id="PR00127">
    <property type="entry name" value="CLPPROTEASEP"/>
</dbReference>
<dbReference type="InterPro" id="IPR001907">
    <property type="entry name" value="ClpP"/>
</dbReference>
<keyword evidence="3 6" id="KW-0645">Protease</keyword>
<evidence type="ECO:0000256" key="7">
    <source>
        <dbReference type="PROSITE-ProRule" id="PRU10085"/>
    </source>
</evidence>
<evidence type="ECO:0000313" key="9">
    <source>
        <dbReference type="EMBL" id="WJW67977.1"/>
    </source>
</evidence>
<evidence type="ECO:0000256" key="1">
    <source>
        <dbReference type="ARBA" id="ARBA00007039"/>
    </source>
</evidence>
<evidence type="ECO:0000256" key="8">
    <source>
        <dbReference type="RuleBase" id="RU003567"/>
    </source>
</evidence>
<keyword evidence="5 6" id="KW-0720">Serine protease</keyword>
<keyword evidence="2 6" id="KW-0963">Cytoplasm</keyword>
<dbReference type="RefSeq" id="WP_341469879.1">
    <property type="nucleotide sequence ID" value="NZ_CP128399.1"/>
</dbReference>
<organism evidence="9 10">
    <name type="scientific">Candidatus Chlorohelix allophototropha</name>
    <dbReference type="NCBI Taxonomy" id="3003348"/>
    <lineage>
        <taxon>Bacteria</taxon>
        <taxon>Bacillati</taxon>
        <taxon>Chloroflexota</taxon>
        <taxon>Chloroflexia</taxon>
        <taxon>Candidatus Chloroheliales</taxon>
        <taxon>Candidatus Chloroheliaceae</taxon>
        <taxon>Candidatus Chlorohelix</taxon>
    </lineage>
</organism>
<keyword evidence="10" id="KW-1185">Reference proteome</keyword>
<dbReference type="NCBIfam" id="NF001368">
    <property type="entry name" value="PRK00277.1"/>
    <property type="match status" value="1"/>
</dbReference>
<comment type="catalytic activity">
    <reaction evidence="6 7">
        <text>Hydrolysis of proteins to small peptides in the presence of ATP and magnesium. alpha-casein is the usual test substrate. In the absence of ATP, only oligopeptides shorter than five residues are hydrolyzed (such as succinyl-Leu-Tyr-|-NHMec, and Leu-Tyr-Leu-|-Tyr-Trp, in which cleavage of the -Tyr-|-Leu- and -Tyr-|-Trp bonds also occurs).</text>
        <dbReference type="EC" id="3.4.21.92"/>
    </reaction>
</comment>
<proteinExistence type="inferred from homology"/>
<keyword evidence="4 6" id="KW-0378">Hydrolase</keyword>
<dbReference type="PANTHER" id="PTHR10381:SF70">
    <property type="entry name" value="ATP-DEPENDENT CLP PROTEASE PROTEOLYTIC SUBUNIT"/>
    <property type="match status" value="1"/>
</dbReference>
<comment type="function">
    <text evidence="6">Cleaves peptides in various proteins in a process that requires ATP hydrolysis. Has a chymotrypsin-like activity. Plays a major role in the degradation of misfolded proteins.</text>
</comment>
<name>A0ABY9B4B8_9CHLR</name>
<dbReference type="GO" id="GO:0008233">
    <property type="term" value="F:peptidase activity"/>
    <property type="evidence" value="ECO:0007669"/>
    <property type="project" value="UniProtKB-KW"/>
</dbReference>
<dbReference type="Proteomes" id="UP001431572">
    <property type="component" value="Chromosome 1"/>
</dbReference>
<gene>
    <name evidence="6" type="primary">clpP</name>
    <name evidence="9" type="ORF">OZ401_002440</name>
</gene>
<comment type="subcellular location">
    <subcellularLocation>
        <location evidence="6">Cytoplasm</location>
    </subcellularLocation>
</comment>
<dbReference type="InterPro" id="IPR018215">
    <property type="entry name" value="ClpP_Ser_AS"/>
</dbReference>
<sequence>MPYVIENTGRGERQYDVFSRLLKDRIIFLGTEIEDQVANVLIAQLLFLEHEDPEKDVQLYVNSPGGAITSGLAIYDAMQFIRPEVATICMGLAASMATVLLCSGAKGKRIAMPHSVIHQHPALGGMRGSAPDIEIQARFMLDLQRRTREIMAKHTGQSYEKISHDFERDRYMTPQEAKEYGIIDAIYGDE</sequence>
<feature type="active site" evidence="6">
    <location>
        <position position="120"/>
    </location>
</feature>
<reference evidence="9" key="1">
    <citation type="journal article" date="2024" name="Nature">
        <title>Anoxygenic phototroph of the Chloroflexota uses a type I reaction centre.</title>
        <authorList>
            <person name="Tsuji J.M."/>
            <person name="Shaw N.A."/>
            <person name="Nagashima S."/>
            <person name="Venkiteswaran J.J."/>
            <person name="Schiff S.L."/>
            <person name="Watanabe T."/>
            <person name="Fukui M."/>
            <person name="Hanada S."/>
            <person name="Tank M."/>
            <person name="Neufeld J.D."/>
        </authorList>
    </citation>
    <scope>NUCLEOTIDE SEQUENCE</scope>
    <source>
        <strain evidence="9">L227-S17</strain>
    </source>
</reference>
<dbReference type="Gene3D" id="3.90.226.10">
    <property type="entry name" value="2-enoyl-CoA Hydratase, Chain A, domain 1"/>
    <property type="match status" value="1"/>
</dbReference>
<dbReference type="GO" id="GO:0006508">
    <property type="term" value="P:proteolysis"/>
    <property type="evidence" value="ECO:0007669"/>
    <property type="project" value="UniProtKB-KW"/>
</dbReference>
<dbReference type="PROSITE" id="PS00381">
    <property type="entry name" value="CLP_PROTEASE_SER"/>
    <property type="match status" value="1"/>
</dbReference>
<dbReference type="InterPro" id="IPR029045">
    <property type="entry name" value="ClpP/crotonase-like_dom_sf"/>
</dbReference>
<evidence type="ECO:0000313" key="10">
    <source>
        <dbReference type="Proteomes" id="UP001431572"/>
    </source>
</evidence>
<evidence type="ECO:0000256" key="4">
    <source>
        <dbReference type="ARBA" id="ARBA00022801"/>
    </source>
</evidence>
<evidence type="ECO:0000256" key="3">
    <source>
        <dbReference type="ARBA" id="ARBA00022670"/>
    </source>
</evidence>
<evidence type="ECO:0000256" key="2">
    <source>
        <dbReference type="ARBA" id="ARBA00022490"/>
    </source>
</evidence>
<dbReference type="HAMAP" id="MF_00444">
    <property type="entry name" value="ClpP"/>
    <property type="match status" value="1"/>
</dbReference>
<accession>A0ABY9B4B8</accession>
<feature type="active site" evidence="7">
    <location>
        <position position="95"/>
    </location>
</feature>
<evidence type="ECO:0000256" key="6">
    <source>
        <dbReference type="HAMAP-Rule" id="MF_00444"/>
    </source>
</evidence>
<protein>
    <recommendedName>
        <fullName evidence="6 8">ATP-dependent Clp protease proteolytic subunit</fullName>
        <ecNumber evidence="6">3.4.21.92</ecNumber>
    </recommendedName>
    <alternativeName>
        <fullName evidence="6">Endopeptidase Clp</fullName>
    </alternativeName>
</protein>
<dbReference type="InterPro" id="IPR023562">
    <property type="entry name" value="ClpP/TepA"/>
</dbReference>
<dbReference type="CDD" id="cd07017">
    <property type="entry name" value="S14_ClpP_2"/>
    <property type="match status" value="1"/>
</dbReference>
<dbReference type="NCBIfam" id="NF009205">
    <property type="entry name" value="PRK12553.1"/>
    <property type="match status" value="1"/>
</dbReference>
<dbReference type="SUPFAM" id="SSF52096">
    <property type="entry name" value="ClpP/crotonase"/>
    <property type="match status" value="1"/>
</dbReference>
<dbReference type="PANTHER" id="PTHR10381">
    <property type="entry name" value="ATP-DEPENDENT CLP PROTEASE PROTEOLYTIC SUBUNIT"/>
    <property type="match status" value="1"/>
</dbReference>
<dbReference type="EMBL" id="CP128399">
    <property type="protein sequence ID" value="WJW67977.1"/>
    <property type="molecule type" value="Genomic_DNA"/>
</dbReference>